<protein>
    <submittedName>
        <fullName evidence="1">Uncharacterized protein</fullName>
    </submittedName>
</protein>
<sequence>MNYARFIICNPATRQYAPLPLLSDFIFLGMYPHGPTGEYRLLLGPEAQDGCYVYTLSTH</sequence>
<name>A0A452XDX4_AEGTS</name>
<reference evidence="1" key="3">
    <citation type="submission" date="2019-03" db="UniProtKB">
        <authorList>
            <consortium name="EnsemblPlants"/>
        </authorList>
    </citation>
    <scope>IDENTIFICATION</scope>
</reference>
<evidence type="ECO:0000313" key="1">
    <source>
        <dbReference type="EnsemblPlants" id="AET0Gv20074600.1"/>
    </source>
</evidence>
<reference evidence="2" key="2">
    <citation type="journal article" date="2017" name="Nat. Plants">
        <title>The Aegilops tauschii genome reveals multiple impacts of transposons.</title>
        <authorList>
            <person name="Zhao G."/>
            <person name="Zou C."/>
            <person name="Li K."/>
            <person name="Wang K."/>
            <person name="Li T."/>
            <person name="Gao L."/>
            <person name="Zhang X."/>
            <person name="Wang H."/>
            <person name="Yang Z."/>
            <person name="Liu X."/>
            <person name="Jiang W."/>
            <person name="Mao L."/>
            <person name="Kong X."/>
            <person name="Jiao Y."/>
            <person name="Jia J."/>
        </authorList>
    </citation>
    <scope>NUCLEOTIDE SEQUENCE [LARGE SCALE GENOMIC DNA]</scope>
    <source>
        <strain evidence="2">cv. AL8/78</strain>
    </source>
</reference>
<dbReference type="STRING" id="200361.A0A452XDX4"/>
<dbReference type="Proteomes" id="UP000015105">
    <property type="component" value="Unassembled WGS sequence"/>
</dbReference>
<organism evidence="1 2">
    <name type="scientific">Aegilops tauschii subsp. strangulata</name>
    <name type="common">Goatgrass</name>
    <dbReference type="NCBI Taxonomy" id="200361"/>
    <lineage>
        <taxon>Eukaryota</taxon>
        <taxon>Viridiplantae</taxon>
        <taxon>Streptophyta</taxon>
        <taxon>Embryophyta</taxon>
        <taxon>Tracheophyta</taxon>
        <taxon>Spermatophyta</taxon>
        <taxon>Magnoliopsida</taxon>
        <taxon>Liliopsida</taxon>
        <taxon>Poales</taxon>
        <taxon>Poaceae</taxon>
        <taxon>BOP clade</taxon>
        <taxon>Pooideae</taxon>
        <taxon>Triticodae</taxon>
        <taxon>Triticeae</taxon>
        <taxon>Triticinae</taxon>
        <taxon>Aegilops</taxon>
    </lineage>
</organism>
<evidence type="ECO:0000313" key="2">
    <source>
        <dbReference type="Proteomes" id="UP000015105"/>
    </source>
</evidence>
<reference evidence="2" key="1">
    <citation type="journal article" date="2014" name="Science">
        <title>Ancient hybridizations among the ancestral genomes of bread wheat.</title>
        <authorList>
            <consortium name="International Wheat Genome Sequencing Consortium,"/>
            <person name="Marcussen T."/>
            <person name="Sandve S.R."/>
            <person name="Heier L."/>
            <person name="Spannagl M."/>
            <person name="Pfeifer M."/>
            <person name="Jakobsen K.S."/>
            <person name="Wulff B.B."/>
            <person name="Steuernagel B."/>
            <person name="Mayer K.F."/>
            <person name="Olsen O.A."/>
        </authorList>
    </citation>
    <scope>NUCLEOTIDE SEQUENCE [LARGE SCALE GENOMIC DNA]</scope>
    <source>
        <strain evidence="2">cv. AL8/78</strain>
    </source>
</reference>
<dbReference type="AlphaFoldDB" id="A0A452XDX4"/>
<keyword evidence="2" id="KW-1185">Reference proteome</keyword>
<proteinExistence type="predicted"/>
<accession>A0A452XDX4</accession>
<dbReference type="Gramene" id="AET0Gv20074600.1">
    <property type="protein sequence ID" value="AET0Gv20074600.1"/>
    <property type="gene ID" value="AET0Gv20074600"/>
</dbReference>
<dbReference type="EnsemblPlants" id="AET0Gv20074600.1">
    <property type="protein sequence ID" value="AET0Gv20074600.1"/>
    <property type="gene ID" value="AET0Gv20074600"/>
</dbReference>